<dbReference type="Proteomes" id="UP000542889">
    <property type="component" value="Unassembled WGS sequence"/>
</dbReference>
<accession>A0A7Y7QG54</accession>
<dbReference type="PIRSF" id="PIRSF019455">
    <property type="entry name" value="CopR_AtkY"/>
    <property type="match status" value="1"/>
</dbReference>
<dbReference type="NCBIfam" id="TIGR02698">
    <property type="entry name" value="CopY_TcrY"/>
    <property type="match status" value="1"/>
</dbReference>
<evidence type="ECO:0000256" key="4">
    <source>
        <dbReference type="ARBA" id="ARBA00023163"/>
    </source>
</evidence>
<keyword evidence="4" id="KW-0804">Transcription</keyword>
<evidence type="ECO:0000313" key="5">
    <source>
        <dbReference type="EMBL" id="NVO88110.1"/>
    </source>
</evidence>
<dbReference type="Gene3D" id="1.10.10.10">
    <property type="entry name" value="Winged helix-like DNA-binding domain superfamily/Winged helix DNA-binding domain"/>
    <property type="match status" value="1"/>
</dbReference>
<comment type="caution">
    <text evidence="5">The sequence shown here is derived from an EMBL/GenBank/DDBJ whole genome shotgun (WGS) entry which is preliminary data.</text>
</comment>
<proteinExistence type="inferred from homology"/>
<keyword evidence="3" id="KW-0238">DNA-binding</keyword>
<sequence length="148" mass="16295">METPKVEISQSEWEVMRIIWTLGPLKSSTIAAILADKMAWKIATTKTFLGRLVKKGALVTEKQGREFLYHATVGEQASMDAAVEELFSHLCQMKIGTTVNHLVAQVTLSKKDIQAVQQTLATKLPGAPTTVHCNCLPDGCKEAIDEER</sequence>
<dbReference type="InterPro" id="IPR014071">
    <property type="entry name" value="Cu_transp_CopY/TcrY"/>
</dbReference>
<dbReference type="SUPFAM" id="SSF46785">
    <property type="entry name" value="Winged helix' DNA-binding domain"/>
    <property type="match status" value="1"/>
</dbReference>
<dbReference type="EMBL" id="JABXWP010000007">
    <property type="protein sequence ID" value="NVO88110.1"/>
    <property type="molecule type" value="Genomic_DNA"/>
</dbReference>
<keyword evidence="2" id="KW-0805">Transcription regulation</keyword>
<evidence type="ECO:0000256" key="3">
    <source>
        <dbReference type="ARBA" id="ARBA00023125"/>
    </source>
</evidence>
<dbReference type="GO" id="GO:0003677">
    <property type="term" value="F:DNA binding"/>
    <property type="evidence" value="ECO:0007669"/>
    <property type="project" value="UniProtKB-KW"/>
</dbReference>
<protein>
    <submittedName>
        <fullName evidence="5">CopY/TcrY family copper transport repressor</fullName>
    </submittedName>
</protein>
<dbReference type="RefSeq" id="WP_176817948.1">
    <property type="nucleotide sequence ID" value="NZ_JABXWP010000007.1"/>
</dbReference>
<gene>
    <name evidence="5" type="ORF">HWN39_06290</name>
</gene>
<comment type="similarity">
    <text evidence="1">Belongs to the BlaI transcriptional regulatory family.</text>
</comment>
<reference evidence="5 6" key="1">
    <citation type="submission" date="2020-06" db="EMBL/GenBank/DDBJ databases">
        <title>Lactobacillus rhamnosus QC,genome.</title>
        <authorList>
            <person name="Yi H."/>
            <person name="Jin M."/>
        </authorList>
    </citation>
    <scope>NUCLEOTIDE SEQUENCE [LARGE SCALE GENOMIC DNA]</scope>
    <source>
        <strain evidence="5 6">QC</strain>
    </source>
</reference>
<evidence type="ECO:0000256" key="1">
    <source>
        <dbReference type="ARBA" id="ARBA00011046"/>
    </source>
</evidence>
<organism evidence="5 6">
    <name type="scientific">Lacticaseibacillus rhamnosus</name>
    <name type="common">Lactobacillus rhamnosus</name>
    <dbReference type="NCBI Taxonomy" id="47715"/>
    <lineage>
        <taxon>Bacteria</taxon>
        <taxon>Bacillati</taxon>
        <taxon>Bacillota</taxon>
        <taxon>Bacilli</taxon>
        <taxon>Lactobacillales</taxon>
        <taxon>Lactobacillaceae</taxon>
        <taxon>Lacticaseibacillus</taxon>
    </lineage>
</organism>
<dbReference type="InterPro" id="IPR036390">
    <property type="entry name" value="WH_DNA-bd_sf"/>
</dbReference>
<dbReference type="GO" id="GO:0045892">
    <property type="term" value="P:negative regulation of DNA-templated transcription"/>
    <property type="evidence" value="ECO:0007669"/>
    <property type="project" value="InterPro"/>
</dbReference>
<evidence type="ECO:0000313" key="6">
    <source>
        <dbReference type="Proteomes" id="UP000542889"/>
    </source>
</evidence>
<dbReference type="AlphaFoldDB" id="A0A7Y7QG54"/>
<name>A0A7Y7QG54_LACRH</name>
<dbReference type="InterPro" id="IPR005650">
    <property type="entry name" value="BlaI_family"/>
</dbReference>
<dbReference type="Pfam" id="PF03965">
    <property type="entry name" value="Penicillinase_R"/>
    <property type="match status" value="1"/>
</dbReference>
<evidence type="ECO:0000256" key="2">
    <source>
        <dbReference type="ARBA" id="ARBA00023015"/>
    </source>
</evidence>
<dbReference type="InterPro" id="IPR036388">
    <property type="entry name" value="WH-like_DNA-bd_sf"/>
</dbReference>